<feature type="transmembrane region" description="Helical" evidence="1">
    <location>
        <begin position="364"/>
        <end position="390"/>
    </location>
</feature>
<protein>
    <recommendedName>
        <fullName evidence="4">Gustatory receptor</fullName>
    </recommendedName>
</protein>
<feature type="transmembrane region" description="Helical" evidence="1">
    <location>
        <begin position="457"/>
        <end position="475"/>
    </location>
</feature>
<feature type="transmembrane region" description="Helical" evidence="1">
    <location>
        <begin position="69"/>
        <end position="96"/>
    </location>
</feature>
<evidence type="ECO:0000313" key="2">
    <source>
        <dbReference type="EMBL" id="KAH9420183.1"/>
    </source>
</evidence>
<organism evidence="2 3">
    <name type="scientific">Dermatophagoides pteronyssinus</name>
    <name type="common">European house dust mite</name>
    <dbReference type="NCBI Taxonomy" id="6956"/>
    <lineage>
        <taxon>Eukaryota</taxon>
        <taxon>Metazoa</taxon>
        <taxon>Ecdysozoa</taxon>
        <taxon>Arthropoda</taxon>
        <taxon>Chelicerata</taxon>
        <taxon>Arachnida</taxon>
        <taxon>Acari</taxon>
        <taxon>Acariformes</taxon>
        <taxon>Sarcoptiformes</taxon>
        <taxon>Astigmata</taxon>
        <taxon>Psoroptidia</taxon>
        <taxon>Analgoidea</taxon>
        <taxon>Pyroglyphidae</taxon>
        <taxon>Dermatophagoidinae</taxon>
        <taxon>Dermatophagoides</taxon>
    </lineage>
</organism>
<keyword evidence="1" id="KW-0472">Membrane</keyword>
<feature type="transmembrane region" description="Helical" evidence="1">
    <location>
        <begin position="257"/>
        <end position="277"/>
    </location>
</feature>
<accession>A0ABQ8JCM5</accession>
<keyword evidence="1" id="KW-1133">Transmembrane helix</keyword>
<evidence type="ECO:0008006" key="4">
    <source>
        <dbReference type="Google" id="ProtNLM"/>
    </source>
</evidence>
<gene>
    <name evidence="2" type="ORF">DERP_011517</name>
</gene>
<reference evidence="2 3" key="1">
    <citation type="journal article" date="2018" name="J. Allergy Clin. Immunol.">
        <title>High-quality assembly of Dermatophagoides pteronyssinus genome and transcriptome reveals a wide range of novel allergens.</title>
        <authorList>
            <person name="Liu X.Y."/>
            <person name="Yang K.Y."/>
            <person name="Wang M.Q."/>
            <person name="Kwok J.S."/>
            <person name="Zeng X."/>
            <person name="Yang Z."/>
            <person name="Xiao X.J."/>
            <person name="Lau C.P."/>
            <person name="Li Y."/>
            <person name="Huang Z.M."/>
            <person name="Ba J.G."/>
            <person name="Yim A.K."/>
            <person name="Ouyang C.Y."/>
            <person name="Ngai S.M."/>
            <person name="Chan T.F."/>
            <person name="Leung E.L."/>
            <person name="Liu L."/>
            <person name="Liu Z.G."/>
            <person name="Tsui S.K."/>
        </authorList>
    </citation>
    <scope>NUCLEOTIDE SEQUENCE [LARGE SCALE GENOMIC DNA]</scope>
    <source>
        <strain evidence="2">Derp</strain>
    </source>
</reference>
<feature type="transmembrane region" description="Helical" evidence="1">
    <location>
        <begin position="495"/>
        <end position="516"/>
    </location>
</feature>
<comment type="caution">
    <text evidence="2">The sequence shown here is derived from an EMBL/GenBank/DDBJ whole genome shotgun (WGS) entry which is preliminary data.</text>
</comment>
<keyword evidence="1" id="KW-0812">Transmembrane</keyword>
<keyword evidence="3" id="KW-1185">Reference proteome</keyword>
<feature type="transmembrane region" description="Helical" evidence="1">
    <location>
        <begin position="117"/>
        <end position="136"/>
    </location>
</feature>
<feature type="transmembrane region" description="Helical" evidence="1">
    <location>
        <begin position="289"/>
        <end position="308"/>
    </location>
</feature>
<proteinExistence type="predicted"/>
<name>A0ABQ8JCM5_DERPT</name>
<dbReference type="EMBL" id="NJHN03000053">
    <property type="protein sequence ID" value="KAH9420183.1"/>
    <property type="molecule type" value="Genomic_DNA"/>
</dbReference>
<reference evidence="2 3" key="2">
    <citation type="journal article" date="2022" name="Mol. Biol. Evol.">
        <title>Comparative Genomics Reveals Insights into the Divergent Evolution of Astigmatic Mites and Household Pest Adaptations.</title>
        <authorList>
            <person name="Xiong Q."/>
            <person name="Wan A.T."/>
            <person name="Liu X."/>
            <person name="Fung C.S."/>
            <person name="Xiao X."/>
            <person name="Malainual N."/>
            <person name="Hou J."/>
            <person name="Wang L."/>
            <person name="Wang M."/>
            <person name="Yang K.Y."/>
            <person name="Cui Y."/>
            <person name="Leung E.L."/>
            <person name="Nong W."/>
            <person name="Shin S.K."/>
            <person name="Au S.W."/>
            <person name="Jeong K.Y."/>
            <person name="Chew F.T."/>
            <person name="Hui J.H."/>
            <person name="Leung T.F."/>
            <person name="Tungtrongchitr A."/>
            <person name="Zhong N."/>
            <person name="Liu Z."/>
            <person name="Tsui S.K."/>
        </authorList>
    </citation>
    <scope>NUCLEOTIDE SEQUENCE [LARGE SCALE GENOMIC DNA]</scope>
    <source>
        <strain evidence="2">Derp</strain>
    </source>
</reference>
<dbReference type="Proteomes" id="UP000887458">
    <property type="component" value="Unassembled WGS sequence"/>
</dbReference>
<feature type="transmembrane region" description="Helical" evidence="1">
    <location>
        <begin position="410"/>
        <end position="436"/>
    </location>
</feature>
<evidence type="ECO:0000256" key="1">
    <source>
        <dbReference type="SAM" id="Phobius"/>
    </source>
</evidence>
<feature type="transmembrane region" description="Helical" evidence="1">
    <location>
        <begin position="156"/>
        <end position="175"/>
    </location>
</feature>
<feature type="transmembrane region" description="Helical" evidence="1">
    <location>
        <begin position="6"/>
        <end position="25"/>
    </location>
</feature>
<evidence type="ECO:0000313" key="3">
    <source>
        <dbReference type="Proteomes" id="UP000887458"/>
    </source>
</evidence>
<sequence length="642" mass="75948">MEQHRILRLLLNTFGFLGVQLRPLILNDSLSIINWSWNILINLLSIYKLHDQKPFDPRLKRLMSTDQYLMYYLIKICGSFIFPVIYHSYIITYLIYGHRLIRHLQSSIFASVRISSRIDNLMIIAGLVIPTFFLWLRNFLPFDTFSLSTLLGIQIFAFYNTVSWILLYFIQLANLHVLEQIRQRYLDDEIEKQTMQFANTRKCKSLYSKRSQCPIEIGKRNEPIRHTLKNQSSITKCRNLFEEMKDLAKLNNRLQPISSLIIIIQLIHTSIVTTISLNDAAMADFPYNFGYFSEIVLRMLIWFGLLTINRKVLQNFNRIEGFMLRKLRKVSPNQTIPSSTENSSPLKCAKVMKFKEMNIYQQSFNLLLFDVLCIDLKFLLDWICFIAGYATLIHQTLRLERLITSDQYLMYYFIKICGLFIFPGLYLSYIITYLIYGRLLIQYLKSSTFSSVRVSHKSIMIFISASSIPTYLLWLRKFLPYYTYNLRTLFGIQIFAFYNTVSWILLYFIQLANLHVLKQIRQRYLNDDNEKQTAQLANAKKCQNCYLRRSRCAISASLAKIGKRIEPLRHTLKNQSSITKCRDLYEEMKELAELNNQINIYQQSFFILLFDVLRIDLKFLLDWICFIAGYATLIHQTHRIHI</sequence>